<evidence type="ECO:0000313" key="2">
    <source>
        <dbReference type="EMBL" id="RPB24210.1"/>
    </source>
</evidence>
<feature type="transmembrane region" description="Helical" evidence="1">
    <location>
        <begin position="120"/>
        <end position="143"/>
    </location>
</feature>
<gene>
    <name evidence="2" type="ORF">L211DRAFT_215153</name>
</gene>
<evidence type="ECO:0000313" key="3">
    <source>
        <dbReference type="Proteomes" id="UP000267821"/>
    </source>
</evidence>
<sequence length="146" mass="16232">MNIHVWGDACLDLEPWKQPLLVSGSPSFFFSWLNHDESAPSPCDSSSPRRPLPLGGPFPAFMYTVYTANNDYPGLPCLCFPILGHLRCCGVAKPETPSGVATELSPFDCLILDKSIQSQLFLYLPAILYPLTPAFCLSFPYWYLLP</sequence>
<dbReference type="EMBL" id="ML121543">
    <property type="protein sequence ID" value="RPB24210.1"/>
    <property type="molecule type" value="Genomic_DNA"/>
</dbReference>
<proteinExistence type="predicted"/>
<evidence type="ECO:0000256" key="1">
    <source>
        <dbReference type="SAM" id="Phobius"/>
    </source>
</evidence>
<dbReference type="Proteomes" id="UP000267821">
    <property type="component" value="Unassembled WGS sequence"/>
</dbReference>
<reference evidence="2 3" key="1">
    <citation type="journal article" date="2018" name="Nat. Ecol. Evol.">
        <title>Pezizomycetes genomes reveal the molecular basis of ectomycorrhizal truffle lifestyle.</title>
        <authorList>
            <person name="Murat C."/>
            <person name="Payen T."/>
            <person name="Noel B."/>
            <person name="Kuo A."/>
            <person name="Morin E."/>
            <person name="Chen J."/>
            <person name="Kohler A."/>
            <person name="Krizsan K."/>
            <person name="Balestrini R."/>
            <person name="Da Silva C."/>
            <person name="Montanini B."/>
            <person name="Hainaut M."/>
            <person name="Levati E."/>
            <person name="Barry K.W."/>
            <person name="Belfiori B."/>
            <person name="Cichocki N."/>
            <person name="Clum A."/>
            <person name="Dockter R.B."/>
            <person name="Fauchery L."/>
            <person name="Guy J."/>
            <person name="Iotti M."/>
            <person name="Le Tacon F."/>
            <person name="Lindquist E.A."/>
            <person name="Lipzen A."/>
            <person name="Malagnac F."/>
            <person name="Mello A."/>
            <person name="Molinier V."/>
            <person name="Miyauchi S."/>
            <person name="Poulain J."/>
            <person name="Riccioni C."/>
            <person name="Rubini A."/>
            <person name="Sitrit Y."/>
            <person name="Splivallo R."/>
            <person name="Traeger S."/>
            <person name="Wang M."/>
            <person name="Zifcakova L."/>
            <person name="Wipf D."/>
            <person name="Zambonelli A."/>
            <person name="Paolocci F."/>
            <person name="Nowrousian M."/>
            <person name="Ottonello S."/>
            <person name="Baldrian P."/>
            <person name="Spatafora J.W."/>
            <person name="Henrissat B."/>
            <person name="Nagy L.G."/>
            <person name="Aury J.M."/>
            <person name="Wincker P."/>
            <person name="Grigoriev I.V."/>
            <person name="Bonfante P."/>
            <person name="Martin F.M."/>
        </authorList>
    </citation>
    <scope>NUCLEOTIDE SEQUENCE [LARGE SCALE GENOMIC DNA]</scope>
    <source>
        <strain evidence="2 3">ATCC MYA-4762</strain>
    </source>
</reference>
<dbReference type="InParanoid" id="A0A3N4LMZ9"/>
<organism evidence="2 3">
    <name type="scientific">Terfezia boudieri ATCC MYA-4762</name>
    <dbReference type="NCBI Taxonomy" id="1051890"/>
    <lineage>
        <taxon>Eukaryota</taxon>
        <taxon>Fungi</taxon>
        <taxon>Dikarya</taxon>
        <taxon>Ascomycota</taxon>
        <taxon>Pezizomycotina</taxon>
        <taxon>Pezizomycetes</taxon>
        <taxon>Pezizales</taxon>
        <taxon>Pezizaceae</taxon>
        <taxon>Terfezia</taxon>
    </lineage>
</organism>
<protein>
    <submittedName>
        <fullName evidence="2">Uncharacterized protein</fullName>
    </submittedName>
</protein>
<keyword evidence="1" id="KW-1133">Transmembrane helix</keyword>
<keyword evidence="1" id="KW-0812">Transmembrane</keyword>
<keyword evidence="1" id="KW-0472">Membrane</keyword>
<keyword evidence="3" id="KW-1185">Reference proteome</keyword>
<name>A0A3N4LMZ9_9PEZI</name>
<dbReference type="AlphaFoldDB" id="A0A3N4LMZ9"/>
<accession>A0A3N4LMZ9</accession>